<dbReference type="GO" id="GO:0000122">
    <property type="term" value="P:negative regulation of transcription by RNA polymerase II"/>
    <property type="evidence" value="ECO:0007669"/>
    <property type="project" value="TreeGrafter"/>
</dbReference>
<dbReference type="GO" id="GO:0030154">
    <property type="term" value="P:cell differentiation"/>
    <property type="evidence" value="ECO:0007669"/>
    <property type="project" value="TreeGrafter"/>
</dbReference>
<evidence type="ECO:0000256" key="9">
    <source>
        <dbReference type="SAM" id="Coils"/>
    </source>
</evidence>
<dbReference type="InterPro" id="IPR013088">
    <property type="entry name" value="Znf_NHR/GATA"/>
</dbReference>
<keyword evidence="1" id="KW-0479">Metal-binding</keyword>
<keyword evidence="4" id="KW-0805">Transcription regulation</keyword>
<evidence type="ECO:0000256" key="5">
    <source>
        <dbReference type="ARBA" id="ARBA00023125"/>
    </source>
</evidence>
<dbReference type="InterPro" id="IPR035500">
    <property type="entry name" value="NHR-like_dom_sf"/>
</dbReference>
<dbReference type="Gene3D" id="3.30.50.10">
    <property type="entry name" value="Erythroid Transcription Factor GATA-1, subunit A"/>
    <property type="match status" value="1"/>
</dbReference>
<keyword evidence="2" id="KW-0863">Zinc-finger</keyword>
<keyword evidence="5" id="KW-0238">DNA-binding</keyword>
<evidence type="ECO:0000256" key="3">
    <source>
        <dbReference type="ARBA" id="ARBA00022833"/>
    </source>
</evidence>
<dbReference type="Gene3D" id="1.10.565.10">
    <property type="entry name" value="Retinoid X Receptor"/>
    <property type="match status" value="1"/>
</dbReference>
<keyword evidence="3" id="KW-0862">Zinc</keyword>
<comment type="caution">
    <text evidence="11">The sequence shown here is derived from an EMBL/GenBank/DDBJ whole genome shotgun (WGS) entry which is preliminary data.</text>
</comment>
<dbReference type="InterPro" id="IPR050234">
    <property type="entry name" value="Nuclear_hormone_rcpt_NR1"/>
</dbReference>
<keyword evidence="9" id="KW-0175">Coiled coil</keyword>
<dbReference type="EMBL" id="CAJNOE010000055">
    <property type="protein sequence ID" value="CAF0825347.1"/>
    <property type="molecule type" value="Genomic_DNA"/>
</dbReference>
<feature type="domain" description="Nuclear receptor" evidence="10">
    <location>
        <begin position="87"/>
        <end position="163"/>
    </location>
</feature>
<keyword evidence="6" id="KW-0804">Transcription</keyword>
<dbReference type="PRINTS" id="PR00047">
    <property type="entry name" value="STROIDFINGER"/>
</dbReference>
<dbReference type="GO" id="GO:0004879">
    <property type="term" value="F:nuclear receptor activity"/>
    <property type="evidence" value="ECO:0007669"/>
    <property type="project" value="TreeGrafter"/>
</dbReference>
<accession>A0A813UBG0</accession>
<dbReference type="GO" id="GO:0008270">
    <property type="term" value="F:zinc ion binding"/>
    <property type="evidence" value="ECO:0007669"/>
    <property type="project" value="UniProtKB-KW"/>
</dbReference>
<evidence type="ECO:0000256" key="4">
    <source>
        <dbReference type="ARBA" id="ARBA00023015"/>
    </source>
</evidence>
<evidence type="ECO:0000256" key="2">
    <source>
        <dbReference type="ARBA" id="ARBA00022771"/>
    </source>
</evidence>
<protein>
    <recommendedName>
        <fullName evidence="10">Nuclear receptor domain-containing protein</fullName>
    </recommendedName>
</protein>
<name>A0A813UBG0_9BILA</name>
<dbReference type="AlphaFoldDB" id="A0A813UBG0"/>
<keyword evidence="7" id="KW-0675">Receptor</keyword>
<dbReference type="Proteomes" id="UP000663860">
    <property type="component" value="Unassembled WGS sequence"/>
</dbReference>
<dbReference type="PROSITE" id="PS51030">
    <property type="entry name" value="NUCLEAR_REC_DBD_2"/>
    <property type="match status" value="1"/>
</dbReference>
<dbReference type="SMART" id="SM00399">
    <property type="entry name" value="ZnF_C4"/>
    <property type="match status" value="1"/>
</dbReference>
<evidence type="ECO:0000256" key="8">
    <source>
        <dbReference type="ARBA" id="ARBA00023242"/>
    </source>
</evidence>
<evidence type="ECO:0000256" key="7">
    <source>
        <dbReference type="ARBA" id="ARBA00023170"/>
    </source>
</evidence>
<gene>
    <name evidence="11" type="ORF">IZO911_LOCUS8230</name>
</gene>
<dbReference type="PROSITE" id="PS00031">
    <property type="entry name" value="NUCLEAR_REC_DBD_1"/>
    <property type="match status" value="1"/>
</dbReference>
<sequence>MTTTETTLISNIQYCNIISSDEYLNFDELFSSSLDVIFNDEYDNDLISYDDAIKTEENEETSLTMINQCQIETLSTNNLPIEYHLPNLICRVCGSPAHGYNFDQITCESCKAFFRRNALKDMANIKCRFTGTCFITKQTRRQCTYCRLKKCFDIKMRKDWIRTEEERKLRRLQDSAREKKKSKKSINDKQPLCSYPIVIRRKKRLTAILEQLSIPTFNILNNFFTLNRNLSEDNRALLNNITISYQSSTNHIDGFRINKTAVPASLVEYLNGESVAYESLICFYKRIPEFKQLDLSDQILLIKRNQLDAMHVHYILVRNFEENLLVGKLMTKWVNAEFHQEMSRTRHYFDYFIEHPIILRLSLIVLVFSMSLSVPRYNDQFIDYQNQKKIYENQNYYISLLWHYLNHVFGEEEAIRSLQVIVTQTIRFQTLMYKFEQAIQRDRNRYTFNQLMQTIIQFK</sequence>
<proteinExistence type="predicted"/>
<reference evidence="11" key="1">
    <citation type="submission" date="2021-02" db="EMBL/GenBank/DDBJ databases">
        <authorList>
            <person name="Nowell W R."/>
        </authorList>
    </citation>
    <scope>NUCLEOTIDE SEQUENCE</scope>
</reference>
<dbReference type="PANTHER" id="PTHR24082">
    <property type="entry name" value="NUCLEAR HORMONE RECEPTOR"/>
    <property type="match status" value="1"/>
</dbReference>
<organism evidence="11 12">
    <name type="scientific">Adineta steineri</name>
    <dbReference type="NCBI Taxonomy" id="433720"/>
    <lineage>
        <taxon>Eukaryota</taxon>
        <taxon>Metazoa</taxon>
        <taxon>Spiralia</taxon>
        <taxon>Gnathifera</taxon>
        <taxon>Rotifera</taxon>
        <taxon>Eurotatoria</taxon>
        <taxon>Bdelloidea</taxon>
        <taxon>Adinetida</taxon>
        <taxon>Adinetidae</taxon>
        <taxon>Adineta</taxon>
    </lineage>
</organism>
<feature type="coiled-coil region" evidence="9">
    <location>
        <begin position="162"/>
        <end position="189"/>
    </location>
</feature>
<evidence type="ECO:0000313" key="12">
    <source>
        <dbReference type="Proteomes" id="UP000663860"/>
    </source>
</evidence>
<dbReference type="InterPro" id="IPR001628">
    <property type="entry name" value="Znf_hrmn_rcpt"/>
</dbReference>
<dbReference type="SUPFAM" id="SSF57716">
    <property type="entry name" value="Glucocorticoid receptor-like (DNA-binding domain)"/>
    <property type="match status" value="1"/>
</dbReference>
<keyword evidence="8" id="KW-0539">Nucleus</keyword>
<dbReference type="GO" id="GO:0045944">
    <property type="term" value="P:positive regulation of transcription by RNA polymerase II"/>
    <property type="evidence" value="ECO:0007669"/>
    <property type="project" value="TreeGrafter"/>
</dbReference>
<evidence type="ECO:0000313" key="11">
    <source>
        <dbReference type="EMBL" id="CAF0825347.1"/>
    </source>
</evidence>
<evidence type="ECO:0000256" key="6">
    <source>
        <dbReference type="ARBA" id="ARBA00023163"/>
    </source>
</evidence>
<dbReference type="SUPFAM" id="SSF48508">
    <property type="entry name" value="Nuclear receptor ligand-binding domain"/>
    <property type="match status" value="2"/>
</dbReference>
<dbReference type="GO" id="GO:0000978">
    <property type="term" value="F:RNA polymerase II cis-regulatory region sequence-specific DNA binding"/>
    <property type="evidence" value="ECO:0007669"/>
    <property type="project" value="TreeGrafter"/>
</dbReference>
<dbReference type="PANTHER" id="PTHR24082:SF283">
    <property type="entry name" value="NUCLEAR HORMONE RECEPTOR HR96"/>
    <property type="match status" value="1"/>
</dbReference>
<dbReference type="Pfam" id="PF00105">
    <property type="entry name" value="zf-C4"/>
    <property type="match status" value="1"/>
</dbReference>
<evidence type="ECO:0000259" key="10">
    <source>
        <dbReference type="PROSITE" id="PS51030"/>
    </source>
</evidence>
<evidence type="ECO:0000256" key="1">
    <source>
        <dbReference type="ARBA" id="ARBA00022723"/>
    </source>
</evidence>